<evidence type="ECO:0000313" key="2">
    <source>
        <dbReference type="Proteomes" id="UP000015103"/>
    </source>
</evidence>
<dbReference type="AlphaFoldDB" id="T1HT70"/>
<dbReference type="EMBL" id="ACPB03016185">
    <property type="status" value="NOT_ANNOTATED_CDS"/>
    <property type="molecule type" value="Genomic_DNA"/>
</dbReference>
<name>T1HT70_RHOPR</name>
<organism evidence="1 2">
    <name type="scientific">Rhodnius prolixus</name>
    <name type="common">Triatomid bug</name>
    <dbReference type="NCBI Taxonomy" id="13249"/>
    <lineage>
        <taxon>Eukaryota</taxon>
        <taxon>Metazoa</taxon>
        <taxon>Ecdysozoa</taxon>
        <taxon>Arthropoda</taxon>
        <taxon>Hexapoda</taxon>
        <taxon>Insecta</taxon>
        <taxon>Pterygota</taxon>
        <taxon>Neoptera</taxon>
        <taxon>Paraneoptera</taxon>
        <taxon>Hemiptera</taxon>
        <taxon>Heteroptera</taxon>
        <taxon>Panheteroptera</taxon>
        <taxon>Cimicomorpha</taxon>
        <taxon>Reduviidae</taxon>
        <taxon>Triatominae</taxon>
        <taxon>Rhodnius</taxon>
    </lineage>
</organism>
<keyword evidence="2" id="KW-1185">Reference proteome</keyword>
<reference evidence="1" key="1">
    <citation type="submission" date="2015-05" db="UniProtKB">
        <authorList>
            <consortium name="EnsemblMetazoa"/>
        </authorList>
    </citation>
    <scope>IDENTIFICATION</scope>
</reference>
<protein>
    <submittedName>
        <fullName evidence="1">Uncharacterized protein</fullName>
    </submittedName>
</protein>
<dbReference type="EMBL" id="ACPB03016186">
    <property type="status" value="NOT_ANNOTATED_CDS"/>
    <property type="molecule type" value="Genomic_DNA"/>
</dbReference>
<accession>T1HT70</accession>
<dbReference type="InParanoid" id="T1HT70"/>
<dbReference type="Proteomes" id="UP000015103">
    <property type="component" value="Unassembled WGS sequence"/>
</dbReference>
<sequence>MTEVPYDDVMEFTGLSTLQFRRQATDLNFIFKILNNNINCPELLSLLNFHVPTNGTRQKQVFSKVCHGTNYLCGLPIEVTNTSDAAPCTVLGITYLHSQQVAKRKNCIKVKSSRSWLNVRSIISASYKCLMLYKRFWCCLIESEEWDGPEDIGGGGTASSATSSSATSSTSATFLQSNSTTETSATPTQTTCRVMEKKINYNKANTQFFLKSFKLNRIILKYSTGLPPFSFKYSITFTYFNGVLHITMDVTTANLPEIVAYFCFVLDAIKTFHFDLYKYKNKLLTMIRTFNYIIWKLYSGIEYKVGEILPRETGTCLQCQCDTGARVTCSPKDCTSPEQFHSLEQQSLDMFDVDVF</sequence>
<dbReference type="EnsemblMetazoa" id="RPRC007240-RA">
    <property type="protein sequence ID" value="RPRC007240-PA"/>
    <property type="gene ID" value="RPRC007240"/>
</dbReference>
<dbReference type="EMBL" id="ACPB03016187">
    <property type="status" value="NOT_ANNOTATED_CDS"/>
    <property type="molecule type" value="Genomic_DNA"/>
</dbReference>
<dbReference type="HOGENOM" id="CLU_779174_0_0_1"/>
<dbReference type="VEuPathDB" id="VectorBase:RPRC007240"/>
<dbReference type="STRING" id="13249.T1HT70"/>
<proteinExistence type="predicted"/>
<evidence type="ECO:0000313" key="1">
    <source>
        <dbReference type="EnsemblMetazoa" id="RPRC007240-PA"/>
    </source>
</evidence>